<sequence length="50" mass="5567">MVKGFLRVVAVGLVKGCCGRGCRQSAGDWQLLWFGWKERQQKAGRSVKGQ</sequence>
<reference evidence="1" key="1">
    <citation type="submission" date="2022-10" db="EMBL/GenBank/DDBJ databases">
        <authorList>
            <person name="Hyden B.L."/>
            <person name="Feng K."/>
            <person name="Yates T."/>
            <person name="Jawdy S."/>
            <person name="Smart L.B."/>
            <person name="Muchero W."/>
        </authorList>
    </citation>
    <scope>NUCLEOTIDE SEQUENCE</scope>
    <source>
        <tissue evidence="1">Shoot tip</tissue>
    </source>
</reference>
<accession>A0ABQ9BU74</accession>
<gene>
    <name evidence="1" type="ORF">OIU77_024851</name>
</gene>
<evidence type="ECO:0000313" key="2">
    <source>
        <dbReference type="Proteomes" id="UP001141253"/>
    </source>
</evidence>
<reference evidence="1" key="2">
    <citation type="journal article" date="2023" name="Int. J. Mol. Sci.">
        <title>De Novo Assembly and Annotation of 11 Diverse Shrub Willow (Salix) Genomes Reveals Novel Gene Organization in Sex-Linked Regions.</title>
        <authorList>
            <person name="Hyden B."/>
            <person name="Feng K."/>
            <person name="Yates T.B."/>
            <person name="Jawdy S."/>
            <person name="Cereghino C."/>
            <person name="Smart L.B."/>
            <person name="Muchero W."/>
        </authorList>
    </citation>
    <scope>NUCLEOTIDE SEQUENCE</scope>
    <source>
        <tissue evidence="1">Shoot tip</tissue>
    </source>
</reference>
<dbReference type="Proteomes" id="UP001141253">
    <property type="component" value="Chromosome 2"/>
</dbReference>
<protein>
    <submittedName>
        <fullName evidence="1">Uncharacterized protein</fullName>
    </submittedName>
</protein>
<keyword evidence="2" id="KW-1185">Reference proteome</keyword>
<name>A0ABQ9BU74_9ROSI</name>
<proteinExistence type="predicted"/>
<comment type="caution">
    <text evidence="1">The sequence shown here is derived from an EMBL/GenBank/DDBJ whole genome shotgun (WGS) entry which is preliminary data.</text>
</comment>
<organism evidence="1 2">
    <name type="scientific">Salix suchowensis</name>
    <dbReference type="NCBI Taxonomy" id="1278906"/>
    <lineage>
        <taxon>Eukaryota</taxon>
        <taxon>Viridiplantae</taxon>
        <taxon>Streptophyta</taxon>
        <taxon>Embryophyta</taxon>
        <taxon>Tracheophyta</taxon>
        <taxon>Spermatophyta</taxon>
        <taxon>Magnoliopsida</taxon>
        <taxon>eudicotyledons</taxon>
        <taxon>Gunneridae</taxon>
        <taxon>Pentapetalae</taxon>
        <taxon>rosids</taxon>
        <taxon>fabids</taxon>
        <taxon>Malpighiales</taxon>
        <taxon>Salicaceae</taxon>
        <taxon>Saliceae</taxon>
        <taxon>Salix</taxon>
    </lineage>
</organism>
<evidence type="ECO:0000313" key="1">
    <source>
        <dbReference type="EMBL" id="KAJ6390718.1"/>
    </source>
</evidence>
<dbReference type="EMBL" id="JAPFFI010000006">
    <property type="protein sequence ID" value="KAJ6390718.1"/>
    <property type="molecule type" value="Genomic_DNA"/>
</dbReference>